<evidence type="ECO:0000313" key="3">
    <source>
        <dbReference type="WBParaSite" id="PTRK_0000006300.1"/>
    </source>
</evidence>
<reference evidence="3" key="1">
    <citation type="submission" date="2017-02" db="UniProtKB">
        <authorList>
            <consortium name="WormBaseParasite"/>
        </authorList>
    </citation>
    <scope>IDENTIFICATION</scope>
</reference>
<evidence type="ECO:0000256" key="1">
    <source>
        <dbReference type="SAM" id="MobiDB-lite"/>
    </source>
</evidence>
<dbReference type="WBParaSite" id="PTRK_0000006300.1">
    <property type="protein sequence ID" value="PTRK_0000006300.1"/>
    <property type="gene ID" value="PTRK_0000006300"/>
</dbReference>
<proteinExistence type="predicted"/>
<evidence type="ECO:0000313" key="2">
    <source>
        <dbReference type="Proteomes" id="UP000038045"/>
    </source>
</evidence>
<feature type="region of interest" description="Disordered" evidence="1">
    <location>
        <begin position="170"/>
        <end position="192"/>
    </location>
</feature>
<sequence>MVDSDEGDLYLTKPYSPIAEDKNEVVDKLLNTTQEEMQNLYLENTSNKTTSSTDTSTPSINFSPRRQNIFKEIYLANKRRFSLPGKHLHIKEFHNTAENLSNTSVNKTIVASNSKTGSIDNLPASSDSGATTFLEHHQPPPHNSNSKNFLRRYSLTYIMNGNFHRSDGADSINSHHNSTGKSIPSNGRQGRRVSVIEIESNSKRDKEKFHYAGLKLKDKQKLQSGYIKIHVSLSK</sequence>
<accession>A0A0N4Z031</accession>
<name>A0A0N4Z031_PARTI</name>
<organism evidence="2 3">
    <name type="scientific">Parastrongyloides trichosuri</name>
    <name type="common">Possum-specific nematode worm</name>
    <dbReference type="NCBI Taxonomy" id="131310"/>
    <lineage>
        <taxon>Eukaryota</taxon>
        <taxon>Metazoa</taxon>
        <taxon>Ecdysozoa</taxon>
        <taxon>Nematoda</taxon>
        <taxon>Chromadorea</taxon>
        <taxon>Rhabditida</taxon>
        <taxon>Tylenchina</taxon>
        <taxon>Panagrolaimomorpha</taxon>
        <taxon>Strongyloidoidea</taxon>
        <taxon>Strongyloididae</taxon>
        <taxon>Parastrongyloides</taxon>
    </lineage>
</organism>
<dbReference type="Proteomes" id="UP000038045">
    <property type="component" value="Unplaced"/>
</dbReference>
<dbReference type="AlphaFoldDB" id="A0A0N4Z031"/>
<protein>
    <submittedName>
        <fullName evidence="3">Cnn_1N domain-containing protein</fullName>
    </submittedName>
</protein>
<keyword evidence="2" id="KW-1185">Reference proteome</keyword>
<feature type="compositionally biased region" description="Polar residues" evidence="1">
    <location>
        <begin position="171"/>
        <end position="188"/>
    </location>
</feature>